<accession>A0A561D5M5</accession>
<reference evidence="1 2" key="1">
    <citation type="submission" date="2019-06" db="EMBL/GenBank/DDBJ databases">
        <title>Sorghum-associated microbial communities from plants grown in Nebraska, USA.</title>
        <authorList>
            <person name="Schachtman D."/>
        </authorList>
    </citation>
    <scope>NUCLEOTIDE SEQUENCE [LARGE SCALE GENOMIC DNA]</scope>
    <source>
        <strain evidence="1 2">2482</strain>
    </source>
</reference>
<name>A0A561D5M5_9BACI</name>
<evidence type="ECO:0000313" key="2">
    <source>
        <dbReference type="Proteomes" id="UP000319671"/>
    </source>
</evidence>
<dbReference type="PANTHER" id="PTHR10000">
    <property type="entry name" value="PHOSPHOSERINE PHOSPHATASE"/>
    <property type="match status" value="1"/>
</dbReference>
<organism evidence="1 2">
    <name type="scientific">Neobacillus bataviensis</name>
    <dbReference type="NCBI Taxonomy" id="220685"/>
    <lineage>
        <taxon>Bacteria</taxon>
        <taxon>Bacillati</taxon>
        <taxon>Bacillota</taxon>
        <taxon>Bacilli</taxon>
        <taxon>Bacillales</taxon>
        <taxon>Bacillaceae</taxon>
        <taxon>Neobacillus</taxon>
    </lineage>
</organism>
<dbReference type="GO" id="GO:0016791">
    <property type="term" value="F:phosphatase activity"/>
    <property type="evidence" value="ECO:0007669"/>
    <property type="project" value="TreeGrafter"/>
</dbReference>
<dbReference type="SFLD" id="SFLDS00003">
    <property type="entry name" value="Haloacid_Dehalogenase"/>
    <property type="match status" value="1"/>
</dbReference>
<dbReference type="Pfam" id="PF08282">
    <property type="entry name" value="Hydrolase_3"/>
    <property type="match status" value="1"/>
</dbReference>
<dbReference type="GO" id="GO:0000287">
    <property type="term" value="F:magnesium ion binding"/>
    <property type="evidence" value="ECO:0007669"/>
    <property type="project" value="TreeGrafter"/>
</dbReference>
<dbReference type="AlphaFoldDB" id="A0A561D5M5"/>
<dbReference type="InterPro" id="IPR006379">
    <property type="entry name" value="HAD-SF_hydro_IIB"/>
</dbReference>
<dbReference type="InterPro" id="IPR036412">
    <property type="entry name" value="HAD-like_sf"/>
</dbReference>
<proteinExistence type="predicted"/>
<dbReference type="InterPro" id="IPR000150">
    <property type="entry name" value="Cof"/>
</dbReference>
<evidence type="ECO:0000313" key="1">
    <source>
        <dbReference type="EMBL" id="TWD98731.1"/>
    </source>
</evidence>
<dbReference type="Gene3D" id="3.30.1240.10">
    <property type="match status" value="1"/>
</dbReference>
<dbReference type="PROSITE" id="PS01229">
    <property type="entry name" value="COF_2"/>
    <property type="match status" value="1"/>
</dbReference>
<dbReference type="Gene3D" id="3.40.50.1000">
    <property type="entry name" value="HAD superfamily/HAD-like"/>
    <property type="match status" value="1"/>
</dbReference>
<comment type="caution">
    <text evidence="1">The sequence shown here is derived from an EMBL/GenBank/DDBJ whole genome shotgun (WGS) entry which is preliminary data.</text>
</comment>
<protein>
    <recommendedName>
        <fullName evidence="3">Cof subfamily protein (Haloacid dehalogenase superfamily)/HAD superfamily hydrolase (TIGR01484 family)</fullName>
    </recommendedName>
</protein>
<evidence type="ECO:0008006" key="3">
    <source>
        <dbReference type="Google" id="ProtNLM"/>
    </source>
</evidence>
<dbReference type="EMBL" id="VIVN01000009">
    <property type="protein sequence ID" value="TWD98731.1"/>
    <property type="molecule type" value="Genomic_DNA"/>
</dbReference>
<dbReference type="NCBIfam" id="TIGR01484">
    <property type="entry name" value="HAD-SF-IIB"/>
    <property type="match status" value="1"/>
</dbReference>
<keyword evidence="2" id="KW-1185">Reference proteome</keyword>
<dbReference type="PANTHER" id="PTHR10000:SF25">
    <property type="entry name" value="PHOSPHATASE YKRA-RELATED"/>
    <property type="match status" value="1"/>
</dbReference>
<gene>
    <name evidence="1" type="ORF">FB550_109244</name>
</gene>
<dbReference type="InterPro" id="IPR023214">
    <property type="entry name" value="HAD_sf"/>
</dbReference>
<dbReference type="GO" id="GO:0005829">
    <property type="term" value="C:cytosol"/>
    <property type="evidence" value="ECO:0007669"/>
    <property type="project" value="TreeGrafter"/>
</dbReference>
<dbReference type="SFLD" id="SFLDG01140">
    <property type="entry name" value="C2.B:_Phosphomannomutase_and_P"/>
    <property type="match status" value="1"/>
</dbReference>
<sequence>MMNYKVVILDIDGTIVPHGKTVSPATKDAILRLKDKNIKVVIATGRAPYFSNSVVEETGVESMVFFNGSYVYHEGKEIYQSAIDKSILKRVHQLSGDYQHPLTFLSGSGFTATDLSHPFVVEAYSHDPWKPVLASPRYWMDQDIYQLFLHCNLEEEIHYKAKIPELDFRRWSSGARTCDVNLTNSNKSVGITKLLEKLGIAPDEAVAFGDGINDIEMLSLVGMGVAMGAASDELKQAANMVTLSAEEDGVVYGLAKLGLI</sequence>
<dbReference type="NCBIfam" id="TIGR00099">
    <property type="entry name" value="Cof-subfamily"/>
    <property type="match status" value="1"/>
</dbReference>
<dbReference type="SUPFAM" id="SSF56784">
    <property type="entry name" value="HAD-like"/>
    <property type="match status" value="1"/>
</dbReference>
<dbReference type="Proteomes" id="UP000319671">
    <property type="component" value="Unassembled WGS sequence"/>
</dbReference>